<feature type="transmembrane region" description="Helical" evidence="1">
    <location>
        <begin position="324"/>
        <end position="352"/>
    </location>
</feature>
<protein>
    <submittedName>
        <fullName evidence="2">AbrB family transcriptional regulator</fullName>
    </submittedName>
</protein>
<feature type="transmembrane region" description="Helical" evidence="1">
    <location>
        <begin position="14"/>
        <end position="35"/>
    </location>
</feature>
<accession>A0A8J7SB92</accession>
<dbReference type="RefSeq" id="WP_200608410.1">
    <property type="nucleotide sequence ID" value="NZ_JAEHHL010000002.1"/>
</dbReference>
<feature type="transmembrane region" description="Helical" evidence="1">
    <location>
        <begin position="280"/>
        <end position="304"/>
    </location>
</feature>
<proteinExistence type="predicted"/>
<evidence type="ECO:0000256" key="1">
    <source>
        <dbReference type="SAM" id="Phobius"/>
    </source>
</evidence>
<keyword evidence="3" id="KW-1185">Reference proteome</keyword>
<dbReference type="GO" id="GO:0010468">
    <property type="term" value="P:regulation of gene expression"/>
    <property type="evidence" value="ECO:0007669"/>
    <property type="project" value="InterPro"/>
</dbReference>
<feature type="transmembrane region" description="Helical" evidence="1">
    <location>
        <begin position="225"/>
        <end position="243"/>
    </location>
</feature>
<dbReference type="AlphaFoldDB" id="A0A8J7SB92"/>
<evidence type="ECO:0000313" key="2">
    <source>
        <dbReference type="EMBL" id="MBK0398792.1"/>
    </source>
</evidence>
<keyword evidence="1" id="KW-1133">Transmembrane helix</keyword>
<feature type="transmembrane region" description="Helical" evidence="1">
    <location>
        <begin position="198"/>
        <end position="218"/>
    </location>
</feature>
<comment type="caution">
    <text evidence="2">The sequence shown here is derived from an EMBL/GenBank/DDBJ whole genome shotgun (WGS) entry which is preliminary data.</text>
</comment>
<dbReference type="PANTHER" id="PTHR38457">
    <property type="entry name" value="REGULATOR ABRB-RELATED"/>
    <property type="match status" value="1"/>
</dbReference>
<feature type="transmembrane region" description="Helical" evidence="1">
    <location>
        <begin position="161"/>
        <end position="178"/>
    </location>
</feature>
<dbReference type="PIRSF" id="PIRSF038991">
    <property type="entry name" value="Protein_AbrB"/>
    <property type="match status" value="1"/>
</dbReference>
<keyword evidence="1" id="KW-0472">Membrane</keyword>
<dbReference type="EMBL" id="JAEHHL010000002">
    <property type="protein sequence ID" value="MBK0398792.1"/>
    <property type="molecule type" value="Genomic_DNA"/>
</dbReference>
<gene>
    <name evidence="2" type="ORF">H0I76_06300</name>
</gene>
<sequence length="363" mass="37641">MPHHEIAIAGERHALVPLIGTILLGAAGGWVASLIGTPLPWLLGAVVAVGTAALLDLRLGGGTVTFPVRLRFLFVPIIGVGIGGAFTPELIRAAAGWWPSLIGLFIYVPLAHALAYLIYRRLGRYDRPTAYFSSMPGGLIEAIAMGEVAGADRAVLNLLQFSRLIMCILIVPLAVTAYEGFAVGSAAGVMLKGALNPIGVWDVLVLLAAGASGVLVALRIGMPAAIITGPIVMSGAVHLAGLTDADPPAFLIQFTQFVVGCSLGVRFAGMGRRAAAKGLAMAFLSVASVLLLAVLAGAVLYRAVGESVEAVVLAFAPGGVTEMSLIALSLNVSVVYVAAHHVVRILYTVFIARMVWLRIGRQG</sequence>
<dbReference type="Pfam" id="PF05145">
    <property type="entry name" value="AbrB"/>
    <property type="match status" value="1"/>
</dbReference>
<dbReference type="GO" id="GO:0016020">
    <property type="term" value="C:membrane"/>
    <property type="evidence" value="ECO:0007669"/>
    <property type="project" value="InterPro"/>
</dbReference>
<name>A0A8J7SB92_9RHOB</name>
<dbReference type="PANTHER" id="PTHR38457:SF1">
    <property type="entry name" value="REGULATOR ABRB-RELATED"/>
    <property type="match status" value="1"/>
</dbReference>
<dbReference type="InterPro" id="IPR007820">
    <property type="entry name" value="AbrB_fam"/>
</dbReference>
<evidence type="ECO:0000313" key="3">
    <source>
        <dbReference type="Proteomes" id="UP000655420"/>
    </source>
</evidence>
<feature type="transmembrane region" description="Helical" evidence="1">
    <location>
        <begin position="72"/>
        <end position="91"/>
    </location>
</feature>
<feature type="transmembrane region" description="Helical" evidence="1">
    <location>
        <begin position="97"/>
        <end position="119"/>
    </location>
</feature>
<reference evidence="2" key="1">
    <citation type="submission" date="2020-12" db="EMBL/GenBank/DDBJ databases">
        <title>Bacterial taxonomy.</title>
        <authorList>
            <person name="Pan X."/>
        </authorList>
    </citation>
    <scope>NUCLEOTIDE SEQUENCE</scope>
    <source>
        <strain evidence="2">M0105</strain>
    </source>
</reference>
<feature type="transmembrane region" description="Helical" evidence="1">
    <location>
        <begin position="41"/>
        <end position="60"/>
    </location>
</feature>
<dbReference type="Proteomes" id="UP000655420">
    <property type="component" value="Unassembled WGS sequence"/>
</dbReference>
<feature type="transmembrane region" description="Helical" evidence="1">
    <location>
        <begin position="249"/>
        <end position="268"/>
    </location>
</feature>
<keyword evidence="1" id="KW-0812">Transmembrane</keyword>
<organism evidence="2 3">
    <name type="scientific">Thermohalobaculum xanthum</name>
    <dbReference type="NCBI Taxonomy" id="2753746"/>
    <lineage>
        <taxon>Bacteria</taxon>
        <taxon>Pseudomonadati</taxon>
        <taxon>Pseudomonadota</taxon>
        <taxon>Alphaproteobacteria</taxon>
        <taxon>Rhodobacterales</taxon>
        <taxon>Paracoccaceae</taxon>
        <taxon>Thermohalobaculum</taxon>
    </lineage>
</organism>